<keyword evidence="4" id="KW-0812">Transmembrane</keyword>
<evidence type="ECO:0000256" key="2">
    <source>
        <dbReference type="ARBA" id="ARBA00022553"/>
    </source>
</evidence>
<keyword evidence="6" id="KW-0418">Kinase</keyword>
<name>A0A1C7IF63_9FIRM</name>
<dbReference type="Gene3D" id="6.10.340.10">
    <property type="match status" value="1"/>
</dbReference>
<dbReference type="InterPro" id="IPR032834">
    <property type="entry name" value="NatK-like_C"/>
</dbReference>
<dbReference type="Pfam" id="PF06580">
    <property type="entry name" value="His_kinase"/>
    <property type="match status" value="1"/>
</dbReference>
<evidence type="ECO:0000256" key="1">
    <source>
        <dbReference type="ARBA" id="ARBA00004370"/>
    </source>
</evidence>
<dbReference type="GO" id="GO:0000155">
    <property type="term" value="F:phosphorelay sensor kinase activity"/>
    <property type="evidence" value="ECO:0007669"/>
    <property type="project" value="InterPro"/>
</dbReference>
<dbReference type="PANTHER" id="PTHR34220">
    <property type="entry name" value="SENSOR HISTIDINE KINASE YPDA"/>
    <property type="match status" value="1"/>
</dbReference>
<dbReference type="InterPro" id="IPR010559">
    <property type="entry name" value="Sig_transdc_His_kin_internal"/>
</dbReference>
<dbReference type="PROSITE" id="PS50885">
    <property type="entry name" value="HAMP"/>
    <property type="match status" value="1"/>
</dbReference>
<gene>
    <name evidence="6" type="ORF">A4V09_22945</name>
</gene>
<dbReference type="CDD" id="cd06225">
    <property type="entry name" value="HAMP"/>
    <property type="match status" value="1"/>
</dbReference>
<proteinExistence type="predicted"/>
<dbReference type="AlphaFoldDB" id="A0A1C7IF63"/>
<dbReference type="InterPro" id="IPR050640">
    <property type="entry name" value="Bact_2-comp_sensor_kinase"/>
</dbReference>
<feature type="domain" description="HAMP" evidence="5">
    <location>
        <begin position="313"/>
        <end position="367"/>
    </location>
</feature>
<evidence type="ECO:0000313" key="6">
    <source>
        <dbReference type="EMBL" id="ANU78356.1"/>
    </source>
</evidence>
<dbReference type="InterPro" id="IPR036890">
    <property type="entry name" value="HATPase_C_sf"/>
</dbReference>
<dbReference type="Gene3D" id="3.30.565.10">
    <property type="entry name" value="Histidine kinase-like ATPase, C-terminal domain"/>
    <property type="match status" value="1"/>
</dbReference>
<keyword evidence="4" id="KW-0472">Membrane</keyword>
<organism evidence="6 7">
    <name type="scientific">Blautia pseudococcoides</name>
    <dbReference type="NCBI Taxonomy" id="1796616"/>
    <lineage>
        <taxon>Bacteria</taxon>
        <taxon>Bacillati</taxon>
        <taxon>Bacillota</taxon>
        <taxon>Clostridia</taxon>
        <taxon>Lachnospirales</taxon>
        <taxon>Lachnospiraceae</taxon>
        <taxon>Blautia</taxon>
    </lineage>
</organism>
<keyword evidence="7" id="KW-1185">Reference proteome</keyword>
<dbReference type="GO" id="GO:0016020">
    <property type="term" value="C:membrane"/>
    <property type="evidence" value="ECO:0007669"/>
    <property type="project" value="UniProtKB-SubCell"/>
</dbReference>
<evidence type="ECO:0000256" key="4">
    <source>
        <dbReference type="SAM" id="Phobius"/>
    </source>
</evidence>
<reference evidence="6" key="1">
    <citation type="submission" date="2017-04" db="EMBL/GenBank/DDBJ databases">
        <title>Complete Genome Sequences of Twelve Strains of a Stable Defined Moderately Diverse Mouse Microbiota 2 (sDMDMm2).</title>
        <authorList>
            <person name="Uchimura Y."/>
            <person name="Wyss M."/>
            <person name="Brugiroux S."/>
            <person name="Limenitakis J.P."/>
            <person name="Stecher B."/>
            <person name="McCoy K.D."/>
            <person name="Macpherson A.J."/>
        </authorList>
    </citation>
    <scope>NUCLEOTIDE SEQUENCE</scope>
    <source>
        <strain evidence="6">YL58</strain>
    </source>
</reference>
<evidence type="ECO:0000313" key="7">
    <source>
        <dbReference type="Proteomes" id="UP000092574"/>
    </source>
</evidence>
<dbReference type="OrthoDB" id="9809348at2"/>
<dbReference type="Pfam" id="PF14501">
    <property type="entry name" value="HATPase_c_5"/>
    <property type="match status" value="1"/>
</dbReference>
<dbReference type="SUPFAM" id="SSF55874">
    <property type="entry name" value="ATPase domain of HSP90 chaperone/DNA topoisomerase II/histidine kinase"/>
    <property type="match status" value="1"/>
</dbReference>
<evidence type="ECO:0000259" key="5">
    <source>
        <dbReference type="PROSITE" id="PS50885"/>
    </source>
</evidence>
<sequence>MKKTGRIQSMSLKYKILTVILTGFLVLFLAGIVSLNFVSNSYEKKLYNSIAATLTDSALEISDQLQYIDTIVDSILANQTIQDSLDRSGKSTQNSEKQLCFNQVYSTLCDYFFIFNSDAISYISVLQGNDVISTSNRKFQTVPESVRSKLLKTAWDNQGATVTVTDHGPDYGIFIVKELRKIEGLSLDSLGVLIINIDMDAIISAATAASAEFEDISYYLYDDNSLIFNDSALSREDSDQLYKELKGDYDVVSLKNEKLFAVSGLIPIYGWNYICTVSYTSIYQAITLSSQSFFLIMVLAVIMVGIFSTKLVFALFRHFDRLIENMKQFGEGKYEIDAAPRAYQQDEIGLLYKNFDTMVEKINTLINENYVNELLKKEAQIKAMESQMDPHFLYNTLDSINWRARMIKSEEISQITTALGNLLRLSLGNNSKDFTLRQELTIVDNYIIIQKIRYQKRLDFSVKIPDSLLDIPIPKFTLQPLLENAIRYGLEESSETCYITITSHTEDNTVILKIMNTGSAFEENFMEKLLDGEIQPHGFGIGILNIHKRIQMTYGSEYGLHLYTIEDEETYEECAAAEIHIPYAQKEENKPC</sequence>
<dbReference type="RefSeq" id="WP_065544439.1">
    <property type="nucleotide sequence ID" value="NZ_CP015405.2"/>
</dbReference>
<dbReference type="KEGG" id="byl:A4V09_22945"/>
<feature type="transmembrane region" description="Helical" evidence="4">
    <location>
        <begin position="293"/>
        <end position="316"/>
    </location>
</feature>
<dbReference type="Proteomes" id="UP000092574">
    <property type="component" value="Chromosome"/>
</dbReference>
<dbReference type="InterPro" id="IPR003660">
    <property type="entry name" value="HAMP_dom"/>
</dbReference>
<dbReference type="STRING" id="1796616.A4V09_22945"/>
<protein>
    <submittedName>
        <fullName evidence="6">Sensor histidine kinase</fullName>
    </submittedName>
</protein>
<keyword evidence="3" id="KW-0808">Transferase</keyword>
<evidence type="ECO:0000256" key="3">
    <source>
        <dbReference type="ARBA" id="ARBA00022679"/>
    </source>
</evidence>
<dbReference type="EMBL" id="CP015405">
    <property type="protein sequence ID" value="ANU78356.1"/>
    <property type="molecule type" value="Genomic_DNA"/>
</dbReference>
<accession>A0A1C7IF63</accession>
<keyword evidence="4" id="KW-1133">Transmembrane helix</keyword>
<dbReference type="PANTHER" id="PTHR34220:SF7">
    <property type="entry name" value="SENSOR HISTIDINE KINASE YPDA"/>
    <property type="match status" value="1"/>
</dbReference>
<keyword evidence="2" id="KW-0597">Phosphoprotein</keyword>
<comment type="subcellular location">
    <subcellularLocation>
        <location evidence="1">Membrane</location>
    </subcellularLocation>
</comment>